<dbReference type="GO" id="GO:0006325">
    <property type="term" value="P:chromatin organization"/>
    <property type="evidence" value="ECO:0007669"/>
    <property type="project" value="UniProtKB-KW"/>
</dbReference>
<feature type="compositionally biased region" description="Low complexity" evidence="23">
    <location>
        <begin position="852"/>
        <end position="890"/>
    </location>
</feature>
<dbReference type="PROSITE" id="PS00299">
    <property type="entry name" value="UBIQUITIN_1"/>
    <property type="match status" value="1"/>
</dbReference>
<evidence type="ECO:0000256" key="16">
    <source>
        <dbReference type="ARBA" id="ARBA00022990"/>
    </source>
</evidence>
<dbReference type="InterPro" id="IPR021925">
    <property type="entry name" value="BAG6"/>
</dbReference>
<evidence type="ECO:0000256" key="13">
    <source>
        <dbReference type="ARBA" id="ARBA00022853"/>
    </source>
</evidence>
<evidence type="ECO:0000259" key="24">
    <source>
        <dbReference type="PROSITE" id="PS50053"/>
    </source>
</evidence>
<evidence type="ECO:0000256" key="17">
    <source>
        <dbReference type="ARBA" id="ARBA00023186"/>
    </source>
</evidence>
<dbReference type="EMBL" id="CAJOBC010000416">
    <property type="protein sequence ID" value="CAF3583362.1"/>
    <property type="molecule type" value="Genomic_DNA"/>
</dbReference>
<feature type="compositionally biased region" description="Low complexity" evidence="23">
    <location>
        <begin position="640"/>
        <end position="656"/>
    </location>
</feature>
<protein>
    <recommendedName>
        <fullName evidence="5">Large proline-rich protein BAG6</fullName>
    </recommendedName>
    <alternativeName>
        <fullName evidence="20">BCL2-associated athanogene 6</fullName>
    </alternativeName>
    <alternativeName>
        <fullName evidence="19">HLA-B-associated transcript 3</fullName>
    </alternativeName>
</protein>
<dbReference type="SUPFAM" id="SSF54236">
    <property type="entry name" value="Ubiquitin-like"/>
    <property type="match status" value="1"/>
</dbReference>
<dbReference type="GO" id="GO:0036503">
    <property type="term" value="P:ERAD pathway"/>
    <property type="evidence" value="ECO:0007669"/>
    <property type="project" value="TreeGrafter"/>
</dbReference>
<comment type="subcellular location">
    <subcellularLocation>
        <location evidence="3">Cytoplasm</location>
        <location evidence="3">Cytosol</location>
    </subcellularLocation>
    <subcellularLocation>
        <location evidence="2">Nucleus</location>
    </subcellularLocation>
    <subcellularLocation>
        <location evidence="4">Secreted</location>
        <location evidence="4">Extracellular exosome</location>
    </subcellularLocation>
</comment>
<feature type="compositionally biased region" description="Polar residues" evidence="23">
    <location>
        <begin position="712"/>
        <end position="722"/>
    </location>
</feature>
<dbReference type="GO" id="GO:0007283">
    <property type="term" value="P:spermatogenesis"/>
    <property type="evidence" value="ECO:0007669"/>
    <property type="project" value="UniProtKB-KW"/>
</dbReference>
<feature type="compositionally biased region" description="Low complexity" evidence="23">
    <location>
        <begin position="1006"/>
        <end position="1038"/>
    </location>
</feature>
<name>A0A813SNS3_9BILA</name>
<evidence type="ECO:0000256" key="22">
    <source>
        <dbReference type="ARBA" id="ARBA00046936"/>
    </source>
</evidence>
<evidence type="ECO:0000256" key="8">
    <source>
        <dbReference type="ARBA" id="ARBA00022525"/>
    </source>
</evidence>
<feature type="compositionally biased region" description="Low complexity" evidence="23">
    <location>
        <begin position="939"/>
        <end position="968"/>
    </location>
</feature>
<evidence type="ECO:0000256" key="23">
    <source>
        <dbReference type="SAM" id="MobiDB-lite"/>
    </source>
</evidence>
<dbReference type="GO" id="GO:0005576">
    <property type="term" value="C:extracellular region"/>
    <property type="evidence" value="ECO:0007669"/>
    <property type="project" value="UniProtKB-SubCell"/>
</dbReference>
<dbReference type="Gene3D" id="3.10.20.90">
    <property type="entry name" value="Phosphatidylinositol 3-kinase Catalytic Subunit, Chain A, domain 1"/>
    <property type="match status" value="1"/>
</dbReference>
<keyword evidence="11" id="KW-0677">Repeat</keyword>
<feature type="region of interest" description="Disordered" evidence="23">
    <location>
        <begin position="850"/>
        <end position="890"/>
    </location>
</feature>
<evidence type="ECO:0000256" key="2">
    <source>
        <dbReference type="ARBA" id="ARBA00004123"/>
    </source>
</evidence>
<evidence type="ECO:0000256" key="21">
    <source>
        <dbReference type="ARBA" id="ARBA00046003"/>
    </source>
</evidence>
<keyword evidence="6" id="KW-0813">Transport</keyword>
<dbReference type="GO" id="GO:0005634">
    <property type="term" value="C:nucleus"/>
    <property type="evidence" value="ECO:0007669"/>
    <property type="project" value="UniProtKB-SubCell"/>
</dbReference>
<dbReference type="GO" id="GO:0006915">
    <property type="term" value="P:apoptotic process"/>
    <property type="evidence" value="ECO:0007669"/>
    <property type="project" value="UniProtKB-KW"/>
</dbReference>
<evidence type="ECO:0000256" key="15">
    <source>
        <dbReference type="ARBA" id="ARBA00022871"/>
    </source>
</evidence>
<dbReference type="EMBL" id="CAJNOQ010000416">
    <property type="protein sequence ID" value="CAF0798503.1"/>
    <property type="molecule type" value="Genomic_DNA"/>
</dbReference>
<dbReference type="PROSITE" id="PS50053">
    <property type="entry name" value="UBIQUITIN_2"/>
    <property type="match status" value="1"/>
</dbReference>
<dbReference type="GO" id="GO:0031593">
    <property type="term" value="F:polyubiquitin modification-dependent protein binding"/>
    <property type="evidence" value="ECO:0007669"/>
    <property type="project" value="TreeGrafter"/>
</dbReference>
<feature type="compositionally biased region" description="Polar residues" evidence="23">
    <location>
        <begin position="204"/>
        <end position="220"/>
    </location>
</feature>
<evidence type="ECO:0000256" key="19">
    <source>
        <dbReference type="ARBA" id="ARBA00029739"/>
    </source>
</evidence>
<dbReference type="Proteomes" id="UP000663829">
    <property type="component" value="Unassembled WGS sequence"/>
</dbReference>
<evidence type="ECO:0000256" key="9">
    <source>
        <dbReference type="ARBA" id="ARBA00022553"/>
    </source>
</evidence>
<evidence type="ECO:0000256" key="5">
    <source>
        <dbReference type="ARBA" id="ARBA00021614"/>
    </source>
</evidence>
<evidence type="ECO:0000256" key="11">
    <source>
        <dbReference type="ARBA" id="ARBA00022737"/>
    </source>
</evidence>
<evidence type="ECO:0000256" key="1">
    <source>
        <dbReference type="ARBA" id="ARBA00002067"/>
    </source>
</evidence>
<keyword evidence="14" id="KW-0391">Immunity</keyword>
<reference evidence="25" key="1">
    <citation type="submission" date="2021-02" db="EMBL/GenBank/DDBJ databases">
        <authorList>
            <person name="Nowell W R."/>
        </authorList>
    </citation>
    <scope>NUCLEOTIDE SEQUENCE</scope>
</reference>
<keyword evidence="7" id="KW-0963">Cytoplasm</keyword>
<feature type="region of interest" description="Disordered" evidence="23">
    <location>
        <begin position="997"/>
        <end position="1044"/>
    </location>
</feature>
<comment type="subunit">
    <text evidence="22">Component of the BAG6/BAT3 complex, also named BAT3 complex, at least composed of BAG6, UBL4A and GET4/TRC35. Interacts with GET4; the interaction is direct and localizes BAG6 in the cytosol. Interacts with UBL4A; the interaction is direct and required for UBL4A protein stability. Interacts with AIFM1. Interacts with HSPA2. Interacts with CTCFL. Interacts with p300/EP300. Interacts (via ubiquitin-like domain) with RNF126; required for BAG6-dependent ubiquitination of proteins mislocalized to the cytosol. Interacts (via ubiquitin-like domain) with SGTA; SGTA competes with RNF126 by binding the same region of BAG6, thereby promoting deubiquitination of BAG6-target proteins and rescuing them from degradation. Interacts with ricin A chain. Interacts with VCP and AMFR; both form the VCP/p97-AMFR/gp78 complex. Interacts with SYVN1. Interacts with USP13; the interaction is direct and may mediate UBL4A deubiquitination. Interacts with ZFAND2B. Interacts with KPNA2. Interacts with UBQLN4.</text>
</comment>
<dbReference type="SMART" id="SM00213">
    <property type="entry name" value="UBQ"/>
    <property type="match status" value="1"/>
</dbReference>
<evidence type="ECO:0000256" key="20">
    <source>
        <dbReference type="ARBA" id="ARBA00030033"/>
    </source>
</evidence>
<keyword evidence="18" id="KW-0539">Nucleus</keyword>
<keyword evidence="13" id="KW-0156">Chromatin regulator</keyword>
<dbReference type="GO" id="GO:0051787">
    <property type="term" value="F:misfolded protein binding"/>
    <property type="evidence" value="ECO:0007669"/>
    <property type="project" value="TreeGrafter"/>
</dbReference>
<gene>
    <name evidence="25" type="ORF">GPM918_LOCUS3386</name>
    <name evidence="26" type="ORF">SRO942_LOCUS3386</name>
</gene>
<dbReference type="PANTHER" id="PTHR15204:SF0">
    <property type="entry name" value="LARGE PROLINE-RICH PROTEIN BAG6"/>
    <property type="match status" value="1"/>
</dbReference>
<evidence type="ECO:0000256" key="6">
    <source>
        <dbReference type="ARBA" id="ARBA00022448"/>
    </source>
</evidence>
<dbReference type="GO" id="GO:0002376">
    <property type="term" value="P:immune system process"/>
    <property type="evidence" value="ECO:0007669"/>
    <property type="project" value="UniProtKB-KW"/>
</dbReference>
<feature type="compositionally biased region" description="Polar residues" evidence="23">
    <location>
        <begin position="795"/>
        <end position="811"/>
    </location>
</feature>
<keyword evidence="12" id="KW-0221">Differentiation</keyword>
<feature type="compositionally biased region" description="Low complexity" evidence="23">
    <location>
        <begin position="221"/>
        <end position="230"/>
    </location>
</feature>
<feature type="region of interest" description="Disordered" evidence="23">
    <location>
        <begin position="633"/>
        <end position="722"/>
    </location>
</feature>
<keyword evidence="27" id="KW-1185">Reference proteome</keyword>
<dbReference type="GO" id="GO:0071818">
    <property type="term" value="C:BAT3 complex"/>
    <property type="evidence" value="ECO:0007669"/>
    <property type="project" value="TreeGrafter"/>
</dbReference>
<feature type="region of interest" description="Disordered" evidence="23">
    <location>
        <begin position="204"/>
        <end position="268"/>
    </location>
</feature>
<evidence type="ECO:0000256" key="12">
    <source>
        <dbReference type="ARBA" id="ARBA00022782"/>
    </source>
</evidence>
<keyword evidence="9" id="KW-0597">Phosphoprotein</keyword>
<accession>A0A813SNS3</accession>
<dbReference type="InterPro" id="IPR019954">
    <property type="entry name" value="Ubiquitin_CS"/>
</dbReference>
<keyword evidence="17" id="KW-0143">Chaperone</keyword>
<keyword evidence="8" id="KW-0964">Secreted</keyword>
<comment type="function">
    <text evidence="1">Released extracellularly via exosomes, it is a ligand of the natural killer/NK cells receptor NCR3 and stimulates NK cells cytotoxicity. It may thereby trigger NK cells cytotoxicity against neighboring tumor cells and immature myeloid dendritic cells (DC).</text>
</comment>
<proteinExistence type="predicted"/>
<feature type="region of interest" description="Disordered" evidence="23">
    <location>
        <begin position="928"/>
        <end position="971"/>
    </location>
</feature>
<comment type="function">
    <text evidence="21">Involved in DNA damage-induced apoptosis: following DNA damage, accumulates in the nucleus and forms a complex with p300/EP300, enhancing p300/EP300-mediated p53/TP53 acetylation leading to increase p53/TP53 transcriptional activity. When nuclear, may also act as a component of some chromatin regulator complex that regulates histone 3 'Lys-4' dimethylation (H3K4me2).</text>
</comment>
<comment type="caution">
    <text evidence="25">The sequence shown here is derived from an EMBL/GenBank/DDBJ whole genome shotgun (WGS) entry which is preliminary data.</text>
</comment>
<evidence type="ECO:0000256" key="10">
    <source>
        <dbReference type="ARBA" id="ARBA00022703"/>
    </source>
</evidence>
<evidence type="ECO:0000256" key="7">
    <source>
        <dbReference type="ARBA" id="ARBA00022490"/>
    </source>
</evidence>
<organism evidence="25 27">
    <name type="scientific">Didymodactylos carnosus</name>
    <dbReference type="NCBI Taxonomy" id="1234261"/>
    <lineage>
        <taxon>Eukaryota</taxon>
        <taxon>Metazoa</taxon>
        <taxon>Spiralia</taxon>
        <taxon>Gnathifera</taxon>
        <taxon>Rotifera</taxon>
        <taxon>Eurotatoria</taxon>
        <taxon>Bdelloidea</taxon>
        <taxon>Philodinida</taxon>
        <taxon>Philodinidae</taxon>
        <taxon>Didymodactylos</taxon>
    </lineage>
</organism>
<evidence type="ECO:0000256" key="14">
    <source>
        <dbReference type="ARBA" id="ARBA00022859"/>
    </source>
</evidence>
<evidence type="ECO:0000256" key="4">
    <source>
        <dbReference type="ARBA" id="ARBA00004550"/>
    </source>
</evidence>
<evidence type="ECO:0000313" key="26">
    <source>
        <dbReference type="EMBL" id="CAF3583362.1"/>
    </source>
</evidence>
<keyword evidence="15" id="KW-0744">Spermatogenesis</keyword>
<dbReference type="GO" id="GO:0030154">
    <property type="term" value="P:cell differentiation"/>
    <property type="evidence" value="ECO:0007669"/>
    <property type="project" value="UniProtKB-KW"/>
</dbReference>
<feature type="compositionally biased region" description="Polar residues" evidence="23">
    <location>
        <begin position="252"/>
        <end position="268"/>
    </location>
</feature>
<dbReference type="Pfam" id="PF00240">
    <property type="entry name" value="ubiquitin"/>
    <property type="match status" value="1"/>
</dbReference>
<keyword evidence="10" id="KW-0053">Apoptosis</keyword>
<dbReference type="InterPro" id="IPR000626">
    <property type="entry name" value="Ubiquitin-like_dom"/>
</dbReference>
<dbReference type="Proteomes" id="UP000681722">
    <property type="component" value="Unassembled WGS sequence"/>
</dbReference>
<sequence length="1465" mass="160161">MFEFTLKFLTGESRKYEVDESESVRQFKERLRDELNIPIERQRLIFQGKVLQDETKLIDSNIQNKTVHFVERAEPPPPQNTNNGFGGVASGTADMSQSMLDEVNETTSVFINAFPGSMNLNSNDVQSLVQNLLNDLGDVGRQARVNTTMTSDGQGVDIQIDFGNVAQYLQQHELRERFRSIGRMMTRLRSRLDRLEQLIESNFRLPTSTAENSEQQNQTNDADASTSSSTGPEDITSEMDTDDSQTSTPQTNAQSTTASNEASAPVTTHTARELAELMNSVDAEQRRLNNHFQEYMRTITRTESFGEELAGRRRFFSLYNESLHLISHIYHNITDFSVDLEEPLETRAIHLGEPTNLGSPNMMGPVHNATATDQNMSAVHRLPRLNSRRPTAVATARIMGPVSFGAGQMGFRPQTPQGGVHFHPASMGVRQVPETVPNNAEQSSSTPLTSTMPATASGMQPMTFNLGVPWTFVEMGPTGITLNQVSAQVVADVQTSDGTSSMPTEIPHLTNLSGMPNLNNLPGMANLNNLPGMANLNNLPGMANLNNLPGMANLNNLPGMPNLSNLPANATVIMGQRATDANGQPGPIQINGGAFDNNFAASIAQRVQEHFAQLAGQTAAGVASGSTNVSFSTQIPSNDNNQSLNAAASTSATNERSQAHARYVPSGTLTVNPLTGRLVLDGSSRSRSADSRPASSSSATTQSPTGSPSQQATNFTMMTSHDNPLQGRMMIPGQRTTILQSVDRSLPCTSRYFSHTIRSRQDGSGAFGPDRGRNVFIRRGRHRHPAGHGRYIYQQPPQQQTHPSGTSNDFIMSSAGMPPSAESMFSSNSGQSFVTAHTFEIPMIISASTDISQQPQVSSQEQPSATSSSPDNQQTQAQPTNNQQNAETQQAQNTILSQVLSQILPGVLRSGTGRIRLNIGQMNANGAAPQMSVGNSMNSTPSANTTPRAASASTSTSGTNANPATATNETQNSLGLDFTGIARSIGSIVQEITGRLTGTTFGAPNPTESSPSVSSTTTSTSSTTSTNTSSSTSRTTPTQDDTITGQMLTELVRLFGNGPENPELNNLTIGTFMQRFGEDADSRNSDGTSLVSELFSVMTSQMRFSDVWNLVLGNPIVGTRFSAARHSATDYLQNTLLQGRPITPETIDELCAQLYQSLIQEASIDFNELPVKPHINLKNVMKRFFMHHGRAILNIIFHDDDNVWFDHFRQQLICLRNEYLALASHCFEGGESAAIEYLLNRHRAIFRSTNQMILTWSETYLRTCLTNAFSSIRSSPPNILTYLNEPPTSNQLPQEHHNGVTLSTPVNTIPQTSTIASKTGNERQEQKLTMTTASQENTNWQADLPEDWIPIVIGDVAVQTHVQPQPPFSNAYKDGIPAKRRRVHNREDLTSTNLLNNILIRAAQSSNTQSQLPDSDSLRHMASSPEVLQTFEQELKRLLELRLKNDRDYEKIHTRMPNTKRYLEE</sequence>
<evidence type="ECO:0000313" key="25">
    <source>
        <dbReference type="EMBL" id="CAF0798503.1"/>
    </source>
</evidence>
<dbReference type="OrthoDB" id="1885901at2759"/>
<dbReference type="Pfam" id="PF12057">
    <property type="entry name" value="BAG6"/>
    <property type="match status" value="1"/>
</dbReference>
<evidence type="ECO:0000256" key="3">
    <source>
        <dbReference type="ARBA" id="ARBA00004514"/>
    </source>
</evidence>
<dbReference type="PANTHER" id="PTHR15204">
    <property type="entry name" value="LARGE PROLINE-RICH PROTEIN BAG6"/>
    <property type="match status" value="1"/>
</dbReference>
<feature type="region of interest" description="Disordered" evidence="23">
    <location>
        <begin position="786"/>
        <end position="828"/>
    </location>
</feature>
<feature type="domain" description="Ubiquitin-like" evidence="24">
    <location>
        <begin position="2"/>
        <end position="66"/>
    </location>
</feature>
<feature type="compositionally biased region" description="Low complexity" evidence="23">
    <location>
        <begin position="681"/>
        <end position="711"/>
    </location>
</feature>
<dbReference type="InterPro" id="IPR029071">
    <property type="entry name" value="Ubiquitin-like_domsf"/>
</dbReference>
<evidence type="ECO:0000313" key="27">
    <source>
        <dbReference type="Proteomes" id="UP000663829"/>
    </source>
</evidence>
<evidence type="ECO:0000256" key="18">
    <source>
        <dbReference type="ARBA" id="ARBA00023242"/>
    </source>
</evidence>
<keyword evidence="16" id="KW-0007">Acetylation</keyword>